<evidence type="ECO:0000256" key="4">
    <source>
        <dbReference type="ARBA" id="ARBA00022722"/>
    </source>
</evidence>
<dbReference type="GO" id="GO:0046872">
    <property type="term" value="F:metal ion binding"/>
    <property type="evidence" value="ECO:0007669"/>
    <property type="project" value="UniProtKB-KW"/>
</dbReference>
<keyword evidence="6" id="KW-0378">Hydrolase</keyword>
<keyword evidence="7" id="KW-0539">Nucleus</keyword>
<evidence type="ECO:0000256" key="6">
    <source>
        <dbReference type="ARBA" id="ARBA00022801"/>
    </source>
</evidence>
<gene>
    <name evidence="10" type="primary">LOC112466439</name>
</gene>
<dbReference type="GO" id="GO:0004518">
    <property type="term" value="F:nuclease activity"/>
    <property type="evidence" value="ECO:0007669"/>
    <property type="project" value="UniProtKB-KW"/>
</dbReference>
<organism evidence="9 10">
    <name type="scientific">Temnothorax curvispinosus</name>
    <dbReference type="NCBI Taxonomy" id="300111"/>
    <lineage>
        <taxon>Eukaryota</taxon>
        <taxon>Metazoa</taxon>
        <taxon>Ecdysozoa</taxon>
        <taxon>Arthropoda</taxon>
        <taxon>Hexapoda</taxon>
        <taxon>Insecta</taxon>
        <taxon>Pterygota</taxon>
        <taxon>Neoptera</taxon>
        <taxon>Endopterygota</taxon>
        <taxon>Hymenoptera</taxon>
        <taxon>Apocrita</taxon>
        <taxon>Aculeata</taxon>
        <taxon>Formicoidea</taxon>
        <taxon>Formicidae</taxon>
        <taxon>Myrmicinae</taxon>
        <taxon>Temnothorax</taxon>
    </lineage>
</organism>
<comment type="subcellular location">
    <subcellularLocation>
        <location evidence="2">Nucleus</location>
    </subcellularLocation>
</comment>
<dbReference type="GO" id="GO:0016787">
    <property type="term" value="F:hydrolase activity"/>
    <property type="evidence" value="ECO:0007669"/>
    <property type="project" value="UniProtKB-KW"/>
</dbReference>
<feature type="domain" description="DDE Tnp4" evidence="8">
    <location>
        <begin position="201"/>
        <end position="366"/>
    </location>
</feature>
<dbReference type="PANTHER" id="PTHR22930:SF269">
    <property type="entry name" value="NUCLEASE HARBI1-LIKE PROTEIN"/>
    <property type="match status" value="1"/>
</dbReference>
<keyword evidence="4" id="KW-0540">Nuclease</keyword>
<evidence type="ECO:0000313" key="9">
    <source>
        <dbReference type="Proteomes" id="UP000504618"/>
    </source>
</evidence>
<evidence type="ECO:0000256" key="1">
    <source>
        <dbReference type="ARBA" id="ARBA00001968"/>
    </source>
</evidence>
<evidence type="ECO:0000313" key="10">
    <source>
        <dbReference type="RefSeq" id="XP_024890296.1"/>
    </source>
</evidence>
<dbReference type="OrthoDB" id="7523059at2759"/>
<dbReference type="Pfam" id="PF13359">
    <property type="entry name" value="DDE_Tnp_4"/>
    <property type="match status" value="1"/>
</dbReference>
<name>A0A6J1RBL5_9HYME</name>
<dbReference type="Proteomes" id="UP000504618">
    <property type="component" value="Unplaced"/>
</dbReference>
<reference evidence="10" key="1">
    <citation type="submission" date="2025-08" db="UniProtKB">
        <authorList>
            <consortium name="RefSeq"/>
        </authorList>
    </citation>
    <scope>IDENTIFICATION</scope>
    <source>
        <tissue evidence="10">Whole body</tissue>
    </source>
</reference>
<dbReference type="InterPro" id="IPR045249">
    <property type="entry name" value="HARBI1-like"/>
</dbReference>
<proteinExistence type="inferred from homology"/>
<sequence length="438" mass="50944">MKWKKIKILLTKEVIKWRQTPQSSIVKEIRRRELLKLYLLYRRIKKREEKKIQKRFWVRPIFTVRQRLLQGASNNLIKEMENSDLEKFMEYLRMDTPTFNELLNLIKPHIEKQRAVREPIPAATRLQICLRYLASGDTMPSISFAFRVGLNTVSKIVSETCTAIWNVLSNQVFPEITENFWKEKAEEFETLWNFPHCIGAIDGKHIELQAPPHSGSTFYNYKGTHSIVLLALADANCRFTIVDIGAEGRRSDGGIFQESELGYRLENNDLNLPKPKSIIENGPKLPFVIVGDEAFALTSYMLRPYPRASNLNLEKKVFNYRLSRARRIIECSFGILSARWRIFRRPLAVTVENAISLVQATICLHNFLMEKDLNVPLEQRQYANIDLENINNFDQILGSNINNNTLSRGGQIRNAFTEYFCTEGAVEQQWDKAYNNDF</sequence>
<dbReference type="RefSeq" id="XP_024890296.1">
    <property type="nucleotide sequence ID" value="XM_025034528.1"/>
</dbReference>
<accession>A0A6J1RBL5</accession>
<keyword evidence="9" id="KW-1185">Reference proteome</keyword>
<dbReference type="InterPro" id="IPR027806">
    <property type="entry name" value="HARBI1_dom"/>
</dbReference>
<dbReference type="PANTHER" id="PTHR22930">
    <property type="match status" value="1"/>
</dbReference>
<protein>
    <submittedName>
        <fullName evidence="10">Protein ALP1-like</fullName>
    </submittedName>
</protein>
<evidence type="ECO:0000256" key="5">
    <source>
        <dbReference type="ARBA" id="ARBA00022723"/>
    </source>
</evidence>
<evidence type="ECO:0000256" key="3">
    <source>
        <dbReference type="ARBA" id="ARBA00006958"/>
    </source>
</evidence>
<dbReference type="AlphaFoldDB" id="A0A6J1RBL5"/>
<comment type="similarity">
    <text evidence="3">Belongs to the HARBI1 family.</text>
</comment>
<comment type="cofactor">
    <cofactor evidence="1">
        <name>a divalent metal cation</name>
        <dbReference type="ChEBI" id="CHEBI:60240"/>
    </cofactor>
</comment>
<dbReference type="GeneID" id="112466439"/>
<dbReference type="GO" id="GO:0005634">
    <property type="term" value="C:nucleus"/>
    <property type="evidence" value="ECO:0007669"/>
    <property type="project" value="UniProtKB-SubCell"/>
</dbReference>
<evidence type="ECO:0000259" key="8">
    <source>
        <dbReference type="Pfam" id="PF13359"/>
    </source>
</evidence>
<evidence type="ECO:0000256" key="7">
    <source>
        <dbReference type="ARBA" id="ARBA00023242"/>
    </source>
</evidence>
<keyword evidence="5" id="KW-0479">Metal-binding</keyword>
<evidence type="ECO:0000256" key="2">
    <source>
        <dbReference type="ARBA" id="ARBA00004123"/>
    </source>
</evidence>